<dbReference type="AlphaFoldDB" id="A0A9D4TLF9"/>
<feature type="region of interest" description="Disordered" evidence="6">
    <location>
        <begin position="342"/>
        <end position="364"/>
    </location>
</feature>
<dbReference type="GO" id="GO:0005886">
    <property type="term" value="C:plasma membrane"/>
    <property type="evidence" value="ECO:0007669"/>
    <property type="project" value="UniProtKB-SubCell"/>
</dbReference>
<feature type="transmembrane region" description="Helical" evidence="7">
    <location>
        <begin position="118"/>
        <end position="145"/>
    </location>
</feature>
<evidence type="ECO:0000256" key="3">
    <source>
        <dbReference type="ARBA" id="ARBA00022692"/>
    </source>
</evidence>
<dbReference type="InterPro" id="IPR032816">
    <property type="entry name" value="VTT_dom"/>
</dbReference>
<organism evidence="9 10">
    <name type="scientific">Chlorella vulgaris</name>
    <name type="common">Green alga</name>
    <dbReference type="NCBI Taxonomy" id="3077"/>
    <lineage>
        <taxon>Eukaryota</taxon>
        <taxon>Viridiplantae</taxon>
        <taxon>Chlorophyta</taxon>
        <taxon>core chlorophytes</taxon>
        <taxon>Trebouxiophyceae</taxon>
        <taxon>Chlorellales</taxon>
        <taxon>Chlorellaceae</taxon>
        <taxon>Chlorella clade</taxon>
        <taxon>Chlorella</taxon>
    </lineage>
</organism>
<dbReference type="PANTHER" id="PTHR12677:SF59">
    <property type="entry name" value="GOLGI APPARATUS MEMBRANE PROTEIN TVP38-RELATED"/>
    <property type="match status" value="1"/>
</dbReference>
<reference evidence="9" key="2">
    <citation type="submission" date="2020-11" db="EMBL/GenBank/DDBJ databases">
        <authorList>
            <person name="Cecchin M."/>
            <person name="Marcolungo L."/>
            <person name="Rossato M."/>
            <person name="Girolomoni L."/>
            <person name="Cosentino E."/>
            <person name="Cuine S."/>
            <person name="Li-Beisson Y."/>
            <person name="Delledonne M."/>
            <person name="Ballottari M."/>
        </authorList>
    </citation>
    <scope>NUCLEOTIDE SEQUENCE</scope>
    <source>
        <strain evidence="9">211/11P</strain>
        <tissue evidence="9">Whole cell</tissue>
    </source>
</reference>
<comment type="caution">
    <text evidence="9">The sequence shown here is derived from an EMBL/GenBank/DDBJ whole genome shotgun (WGS) entry which is preliminary data.</text>
</comment>
<dbReference type="EMBL" id="SIDB01000009">
    <property type="protein sequence ID" value="KAI3428784.1"/>
    <property type="molecule type" value="Genomic_DNA"/>
</dbReference>
<keyword evidence="5 7" id="KW-0472">Membrane</keyword>
<protein>
    <recommendedName>
        <fullName evidence="8">VTT domain-containing protein</fullName>
    </recommendedName>
</protein>
<proteinExistence type="predicted"/>
<feature type="compositionally biased region" description="Basic and acidic residues" evidence="6">
    <location>
        <begin position="351"/>
        <end position="364"/>
    </location>
</feature>
<feature type="compositionally biased region" description="Gly residues" evidence="6">
    <location>
        <begin position="455"/>
        <end position="471"/>
    </location>
</feature>
<gene>
    <name evidence="9" type="ORF">D9Q98_007604</name>
</gene>
<dbReference type="Proteomes" id="UP001055712">
    <property type="component" value="Unassembled WGS sequence"/>
</dbReference>
<feature type="region of interest" description="Disordered" evidence="6">
    <location>
        <begin position="422"/>
        <end position="490"/>
    </location>
</feature>
<feature type="transmembrane region" description="Helical" evidence="7">
    <location>
        <begin position="306"/>
        <end position="326"/>
    </location>
</feature>
<feature type="transmembrane region" description="Helical" evidence="7">
    <location>
        <begin position="151"/>
        <end position="182"/>
    </location>
</feature>
<evidence type="ECO:0000259" key="8">
    <source>
        <dbReference type="Pfam" id="PF09335"/>
    </source>
</evidence>
<evidence type="ECO:0000256" key="7">
    <source>
        <dbReference type="SAM" id="Phobius"/>
    </source>
</evidence>
<keyword evidence="10" id="KW-1185">Reference proteome</keyword>
<evidence type="ECO:0000256" key="5">
    <source>
        <dbReference type="ARBA" id="ARBA00023136"/>
    </source>
</evidence>
<name>A0A9D4TLF9_CHLVU</name>
<sequence>MNSPLHPAAGTSNSDGMEARERSIPLAEAHYSPRAAAGPPARVYGHSPVSHSPISMVQSAGSSDAAEYSENARLVGSSALSDDGMTPLIRPPRTRKDRALQVCKQLGRFVAAHWSKGAVLAVLITIIVLVAVKGFGFFGDILLWFQRHNGWAGWGIFVGMYTATVALFLPGVILILGAGFVFGFWRGLLAVWAGGAVGQALAFLLARYLFHGWVESTLKRKWEKWAIIDKAIEVDGWKLVLIMRFSPIIPYNLLNIAMATTNIPFWQFTLVSAVGIVYECAIFAYFGSMADNIHSIIAGEGGPPPVFEWVMLGISLVMVVVVALFVSHSIKQAIKRAQSQVGPASGLGYDEDGRSGDLEGLEGGRVRMDGSYPASLEREGFVGSSTGYSPLHQQPASPEFELKAVGSSGSAAAGSAAAAAAPREKAAAARNTLGKQKTSPRTSVDRDLSRRSTGGMDGGGSGSGGCKGGVDGLPPRATRRHPSTSSENMV</sequence>
<evidence type="ECO:0000256" key="2">
    <source>
        <dbReference type="ARBA" id="ARBA00022475"/>
    </source>
</evidence>
<feature type="transmembrane region" description="Helical" evidence="7">
    <location>
        <begin position="265"/>
        <end position="286"/>
    </location>
</feature>
<accession>A0A9D4TLF9</accession>
<comment type="subcellular location">
    <subcellularLocation>
        <location evidence="1">Cell membrane</location>
        <topology evidence="1">Multi-pass membrane protein</topology>
    </subcellularLocation>
</comment>
<dbReference type="InterPro" id="IPR015414">
    <property type="entry name" value="TMEM64"/>
</dbReference>
<evidence type="ECO:0000256" key="6">
    <source>
        <dbReference type="SAM" id="MobiDB-lite"/>
    </source>
</evidence>
<evidence type="ECO:0000313" key="10">
    <source>
        <dbReference type="Proteomes" id="UP001055712"/>
    </source>
</evidence>
<reference evidence="9" key="1">
    <citation type="journal article" date="2019" name="Plant J.">
        <title>Chlorella vulgaris genome assembly and annotation reveals the molecular basis for metabolic acclimation to high light conditions.</title>
        <authorList>
            <person name="Cecchin M."/>
            <person name="Marcolungo L."/>
            <person name="Rossato M."/>
            <person name="Girolomoni L."/>
            <person name="Cosentino E."/>
            <person name="Cuine S."/>
            <person name="Li-Beisson Y."/>
            <person name="Delledonne M."/>
            <person name="Ballottari M."/>
        </authorList>
    </citation>
    <scope>NUCLEOTIDE SEQUENCE</scope>
    <source>
        <strain evidence="9">211/11P</strain>
    </source>
</reference>
<evidence type="ECO:0000313" key="9">
    <source>
        <dbReference type="EMBL" id="KAI3428784.1"/>
    </source>
</evidence>
<dbReference type="OrthoDB" id="166803at2759"/>
<feature type="transmembrane region" description="Helical" evidence="7">
    <location>
        <begin position="189"/>
        <end position="210"/>
    </location>
</feature>
<dbReference type="Pfam" id="PF09335">
    <property type="entry name" value="VTT_dom"/>
    <property type="match status" value="1"/>
</dbReference>
<feature type="region of interest" description="Disordered" evidence="6">
    <location>
        <begin position="1"/>
        <end position="32"/>
    </location>
</feature>
<keyword evidence="2" id="KW-1003">Cell membrane</keyword>
<feature type="compositionally biased region" description="Polar residues" evidence="6">
    <location>
        <begin position="433"/>
        <end position="442"/>
    </location>
</feature>
<evidence type="ECO:0000256" key="1">
    <source>
        <dbReference type="ARBA" id="ARBA00004651"/>
    </source>
</evidence>
<keyword evidence="4 7" id="KW-1133">Transmembrane helix</keyword>
<dbReference type="PANTHER" id="PTHR12677">
    <property type="entry name" value="GOLGI APPARATUS MEMBRANE PROTEIN TVP38-RELATED"/>
    <property type="match status" value="1"/>
</dbReference>
<keyword evidence="3 7" id="KW-0812">Transmembrane</keyword>
<evidence type="ECO:0000256" key="4">
    <source>
        <dbReference type="ARBA" id="ARBA00022989"/>
    </source>
</evidence>
<feature type="domain" description="VTT" evidence="8">
    <location>
        <begin position="169"/>
        <end position="288"/>
    </location>
</feature>